<accession>A0A1D4K248</accession>
<sequence length="439" mass="50817">MSNILIAGTGPVAVQLAYIFTTEQQNQVDMVGRTKSSKKSKRFYQAYHQHQQQLEVTVQNEQHKALAGQFKIRQLYANYSDLNQNTSKHRYDTLVLACNANAYTSVIQQMPQTVLENLHHIILISPTIGSHMIVQQQLTGINADVEVVSFSTYIGDTRVTNEVTPHQVMTTGVKKHVYIGSTTNKKDSDFMVMMQRLFENVDVCLIALDAPLMAESRNSSLYVHPPLFMNDFSLNVILNGSDVPVYVYKLFPEGPITMNLIHEMRLLWQEITLILEKLNVPSLNLLEFMVKENYPVRKETFSEQEIKNFQKLPAIHQEYLLYVRYSAILIDPFSKPDSNGKYFDFSAVPFKQIYQNDQGMLQMPRMPYEDYYRTTIIRQIGALVGIETPMIDRLLQRYALHISKFVEVHTEFEYSEQFQIKHFEADVYLINNYLKNVSH</sequence>
<reference evidence="1 4" key="1">
    <citation type="submission" date="2016-09" db="EMBL/GenBank/DDBJ databases">
        <authorList>
            <consortium name="Pathogen Informatics"/>
        </authorList>
    </citation>
    <scope>NUCLEOTIDE SEQUENCE [LARGE SCALE GENOMIC DNA]</scope>
    <source>
        <strain evidence="1 4">82B</strain>
    </source>
</reference>
<keyword evidence="3" id="KW-1185">Reference proteome</keyword>
<proteinExistence type="predicted"/>
<protein>
    <submittedName>
        <fullName evidence="1">Uncharacterized protein conserved in bacteria</fullName>
    </submittedName>
</protein>
<evidence type="ECO:0000313" key="1">
    <source>
        <dbReference type="EMBL" id="SCS67952.1"/>
    </source>
</evidence>
<evidence type="ECO:0000313" key="3">
    <source>
        <dbReference type="Proteomes" id="UP000095412"/>
    </source>
</evidence>
<name>A0A1D4K248_9STAP</name>
<dbReference type="Pfam" id="PF10100">
    <property type="entry name" value="Staph_opine_DH"/>
    <property type="match status" value="1"/>
</dbReference>
<organism evidence="1 4">
    <name type="scientific">Staphylococcus caeli</name>
    <dbReference type="NCBI Taxonomy" id="2201815"/>
    <lineage>
        <taxon>Bacteria</taxon>
        <taxon>Bacillati</taxon>
        <taxon>Bacillota</taxon>
        <taxon>Bacilli</taxon>
        <taxon>Bacillales</taxon>
        <taxon>Staphylococcaceae</taxon>
        <taxon>Staphylococcus</taxon>
    </lineage>
</organism>
<dbReference type="EMBL" id="FMPI01000007">
    <property type="protein sequence ID" value="SCS84858.1"/>
    <property type="molecule type" value="Genomic_DNA"/>
</dbReference>
<dbReference type="AlphaFoldDB" id="A0A1D4K248"/>
<gene>
    <name evidence="1" type="ORF">SAMEA2297795_00966</name>
    <name evidence="2" type="ORF">SAMEA2297796_01237</name>
</gene>
<dbReference type="OrthoDB" id="3652431at2"/>
<dbReference type="RefSeq" id="WP_069995415.1">
    <property type="nucleotide sequence ID" value="NZ_FMPG01000002.1"/>
</dbReference>
<dbReference type="Proteomes" id="UP000095412">
    <property type="component" value="Unassembled WGS sequence"/>
</dbReference>
<evidence type="ECO:0000313" key="2">
    <source>
        <dbReference type="EMBL" id="SCS84858.1"/>
    </source>
</evidence>
<evidence type="ECO:0000313" key="4">
    <source>
        <dbReference type="Proteomes" id="UP000095768"/>
    </source>
</evidence>
<dbReference type="EMBL" id="FMPG01000002">
    <property type="protein sequence ID" value="SCS67952.1"/>
    <property type="molecule type" value="Genomic_DNA"/>
</dbReference>
<dbReference type="Proteomes" id="UP000095768">
    <property type="component" value="Unassembled WGS sequence"/>
</dbReference>
<dbReference type="Gene3D" id="3.40.50.720">
    <property type="entry name" value="NAD(P)-binding Rossmann-like Domain"/>
    <property type="match status" value="1"/>
</dbReference>
<reference evidence="2 3" key="2">
    <citation type="submission" date="2016-09" db="EMBL/GenBank/DDBJ databases">
        <authorList>
            <consortium name="Pathogen Informatics"/>
            <person name="Sun Q."/>
            <person name="Inoue M."/>
        </authorList>
    </citation>
    <scope>NUCLEOTIDE SEQUENCE [LARGE SCALE GENOMIC DNA]</scope>
    <source>
        <strain evidence="2 3">82C</strain>
    </source>
</reference>
<dbReference type="InterPro" id="IPR016935">
    <property type="entry name" value="Opine_metallophore_DH"/>
</dbReference>